<comment type="caution">
    <text evidence="3">The sequence shown here is derived from an EMBL/GenBank/DDBJ whole genome shotgun (WGS) entry which is preliminary data.</text>
</comment>
<gene>
    <name evidence="3" type="ORF">JQN70_10595</name>
</gene>
<feature type="compositionally biased region" description="Low complexity" evidence="1">
    <location>
        <begin position="124"/>
        <end position="133"/>
    </location>
</feature>
<dbReference type="Proteomes" id="UP001430172">
    <property type="component" value="Unassembled WGS sequence"/>
</dbReference>
<feature type="transmembrane region" description="Helical" evidence="2">
    <location>
        <begin position="454"/>
        <end position="476"/>
    </location>
</feature>
<keyword evidence="2" id="KW-0812">Transmembrane</keyword>
<feature type="transmembrane region" description="Helical" evidence="2">
    <location>
        <begin position="210"/>
        <end position="229"/>
    </location>
</feature>
<keyword evidence="2" id="KW-1133">Transmembrane helix</keyword>
<reference evidence="3" key="1">
    <citation type="submission" date="2021-02" db="EMBL/GenBank/DDBJ databases">
        <title>Phycicoccus sp. MQZ13P-5T, whole genome shotgun sequence.</title>
        <authorList>
            <person name="Tuo L."/>
        </authorList>
    </citation>
    <scope>NUCLEOTIDE SEQUENCE</scope>
    <source>
        <strain evidence="3">MQZ13P-5</strain>
    </source>
</reference>
<protein>
    <submittedName>
        <fullName evidence="3">DivIVA domain-containing protein</fullName>
    </submittedName>
</protein>
<proteinExistence type="predicted"/>
<feature type="transmembrane region" description="Helical" evidence="2">
    <location>
        <begin position="333"/>
        <end position="350"/>
    </location>
</feature>
<accession>A0ABS2CLS3</accession>
<feature type="transmembrane region" description="Helical" evidence="2">
    <location>
        <begin position="496"/>
        <end position="515"/>
    </location>
</feature>
<feature type="region of interest" description="Disordered" evidence="1">
    <location>
        <begin position="91"/>
        <end position="133"/>
    </location>
</feature>
<feature type="transmembrane region" description="Helical" evidence="2">
    <location>
        <begin position="357"/>
        <end position="379"/>
    </location>
</feature>
<feature type="transmembrane region" description="Helical" evidence="2">
    <location>
        <begin position="429"/>
        <end position="447"/>
    </location>
</feature>
<dbReference type="RefSeq" id="WP_204131310.1">
    <property type="nucleotide sequence ID" value="NZ_JAFDVD010000011.1"/>
</dbReference>
<evidence type="ECO:0000256" key="2">
    <source>
        <dbReference type="SAM" id="Phobius"/>
    </source>
</evidence>
<organism evidence="3 4">
    <name type="scientific">Phycicoccus sonneratiae</name>
    <dbReference type="NCBI Taxonomy" id="2807628"/>
    <lineage>
        <taxon>Bacteria</taxon>
        <taxon>Bacillati</taxon>
        <taxon>Actinomycetota</taxon>
        <taxon>Actinomycetes</taxon>
        <taxon>Micrococcales</taxon>
        <taxon>Intrasporangiaceae</taxon>
        <taxon>Phycicoccus</taxon>
    </lineage>
</organism>
<dbReference type="EMBL" id="JAFDVD010000011">
    <property type="protein sequence ID" value="MBM6400835.1"/>
    <property type="molecule type" value="Genomic_DNA"/>
</dbReference>
<evidence type="ECO:0000256" key="1">
    <source>
        <dbReference type="SAM" id="MobiDB-lite"/>
    </source>
</evidence>
<feature type="transmembrane region" description="Helical" evidence="2">
    <location>
        <begin position="260"/>
        <end position="280"/>
    </location>
</feature>
<name>A0ABS2CLS3_9MICO</name>
<feature type="transmembrane region" description="Helical" evidence="2">
    <location>
        <begin position="527"/>
        <end position="550"/>
    </location>
</feature>
<evidence type="ECO:0000313" key="3">
    <source>
        <dbReference type="EMBL" id="MBM6400835.1"/>
    </source>
</evidence>
<sequence>MTWSVLAAVVGVGALVLGAWWLGRDRPGAIAAGPVDPDVPPAPDGAAPGYRLAFRGYRMDQVDEVVDRLEARIAARDTEIARLRGLDVEASEVDRPAAAPDATPSGHAVTPDDPEDDPPPRPGPAAGRDPVAGRPAPLTRLDLLAPLAYLAAAAYVTMHLLAAVRTGYLSQGVQDQQAFEWYFGATAHNLATLSNPLSSDLQNYPAGVNLMANAAVLGLGVPLAPLTLLAGPQVTFVLVELLGLALTATAWFWLARRWLPVHPVLAALAGALAGFGPGMVSHANGHPNFVVQALVPVILDRLLRLLGGRRPVRDGVVLGLLAAWQVFVGEEVLLLTAVGVLVAGAVWLVHHRPPLRPVLTGLGVGGLVALVVVAVPLWWQFRGPQSYASIWHPPAGNDLAQLWNRATRTVGADPWASAALSMNRTEENSFFGVPLLVAAGATTLLLWRSVVVRCLAAVVVVSCWLSLGEEATLHGTPLGIPGPWALLEHVPVVENVLPTRFTLVALPALGLLLALGAEGLRRAVDRYVGAPGPGLALATVTAVLALLPVVPTPLVVDPRPVVPAFFTDGLWRDHVDDGGSVLAAPPPNVADARALEWQAAARWGFPVVAGYFVGPDATAERTGQYGATPTGLTTWLAEVAQDGTEIPVGPDERAGFVQDLRAGRVDSVQDRRPGRVDAVVLPEDRPSAAALRTSITSVFGEPQRVGGVYLWDVRELTDGQG</sequence>
<keyword evidence="2" id="KW-0472">Membrane</keyword>
<feature type="transmembrane region" description="Helical" evidence="2">
    <location>
        <begin position="236"/>
        <end position="254"/>
    </location>
</feature>
<keyword evidence="4" id="KW-1185">Reference proteome</keyword>
<feature type="transmembrane region" description="Helical" evidence="2">
    <location>
        <begin position="6"/>
        <end position="23"/>
    </location>
</feature>
<evidence type="ECO:0000313" key="4">
    <source>
        <dbReference type="Proteomes" id="UP001430172"/>
    </source>
</evidence>